<dbReference type="GO" id="GO:0005988">
    <property type="term" value="P:lactose metabolic process"/>
    <property type="evidence" value="ECO:0007669"/>
    <property type="project" value="UniProtKB-KW"/>
</dbReference>
<sequence>MIYTVTFNPSLDYIMRLHTFQPNGVNRTYDDFIVAGGKGINVSIVLRHLGHDNTALGFIAGFTGDEIIRQVKQEGCKEAFVRLKTGTSRINVKLKSQGETEINAQGPTITEEDVATLYQQLDSLVDGDILILSGSIPKGLPNTMYRQIMERLQTRKIQIIVDATQDLLMNVLAYKPFLIKPNHHELESVFNTTFETEEDIIKAARQLQAKGARNVLVSRAGDGAILLDEHGQVRTKKVPQGTLVNSVGSGDSMVAGFLAGYLESKGDYDKALAMGVAAGSASAFQEWLANRADIEALL</sequence>
<dbReference type="AlphaFoldDB" id="A0A380NNM2"/>
<evidence type="ECO:0000256" key="3">
    <source>
        <dbReference type="ARBA" id="ARBA00022741"/>
    </source>
</evidence>
<evidence type="ECO:0000256" key="8">
    <source>
        <dbReference type="RuleBase" id="RU369061"/>
    </source>
</evidence>
<dbReference type="PIRSF" id="PIRSF000535">
    <property type="entry name" value="1PFK/6PFK/LacC"/>
    <property type="match status" value="1"/>
</dbReference>
<dbReference type="GO" id="GO:0008662">
    <property type="term" value="F:1-phosphofructokinase activity"/>
    <property type="evidence" value="ECO:0007669"/>
    <property type="project" value="UniProtKB-UniRule"/>
</dbReference>
<gene>
    <name evidence="10" type="primary">lacC</name>
    <name evidence="10" type="ORF">NCTC12020_01574</name>
</gene>
<organism evidence="10 11">
    <name type="scientific">Veillonella criceti</name>
    <dbReference type="NCBI Taxonomy" id="103891"/>
    <lineage>
        <taxon>Bacteria</taxon>
        <taxon>Bacillati</taxon>
        <taxon>Bacillota</taxon>
        <taxon>Negativicutes</taxon>
        <taxon>Veillonellales</taxon>
        <taxon>Veillonellaceae</taxon>
        <taxon>Veillonella</taxon>
    </lineage>
</organism>
<comment type="catalytic activity">
    <reaction evidence="6 8">
        <text>beta-D-fructose 1-phosphate + ATP = beta-D-fructose 1,6-bisphosphate + ADP + H(+)</text>
        <dbReference type="Rhea" id="RHEA:14213"/>
        <dbReference type="ChEBI" id="CHEBI:15378"/>
        <dbReference type="ChEBI" id="CHEBI:30616"/>
        <dbReference type="ChEBI" id="CHEBI:32966"/>
        <dbReference type="ChEBI" id="CHEBI:138881"/>
        <dbReference type="ChEBI" id="CHEBI:456216"/>
        <dbReference type="EC" id="2.7.1.56"/>
    </reaction>
</comment>
<dbReference type="GO" id="GO:0044281">
    <property type="term" value="P:small molecule metabolic process"/>
    <property type="evidence" value="ECO:0007669"/>
    <property type="project" value="UniProtKB-ARBA"/>
</dbReference>
<evidence type="ECO:0000259" key="9">
    <source>
        <dbReference type="Pfam" id="PF00294"/>
    </source>
</evidence>
<dbReference type="InterPro" id="IPR029056">
    <property type="entry name" value="Ribokinase-like"/>
</dbReference>
<name>A0A380NNM2_9FIRM</name>
<dbReference type="GO" id="GO:0016052">
    <property type="term" value="P:carbohydrate catabolic process"/>
    <property type="evidence" value="ECO:0007669"/>
    <property type="project" value="UniProtKB-ARBA"/>
</dbReference>
<evidence type="ECO:0000313" key="11">
    <source>
        <dbReference type="Proteomes" id="UP000255367"/>
    </source>
</evidence>
<dbReference type="GO" id="GO:0005524">
    <property type="term" value="F:ATP binding"/>
    <property type="evidence" value="ECO:0007669"/>
    <property type="project" value="UniProtKB-UniRule"/>
</dbReference>
<dbReference type="UniPathway" id="UPA00704">
    <property type="reaction ID" value="UER00715"/>
</dbReference>
<dbReference type="PANTHER" id="PTHR46566">
    <property type="entry name" value="1-PHOSPHOFRUCTOKINASE-RELATED"/>
    <property type="match status" value="1"/>
</dbReference>
<dbReference type="Gene3D" id="3.40.1190.20">
    <property type="match status" value="1"/>
</dbReference>
<dbReference type="OrthoDB" id="9801219at2"/>
<keyword evidence="11" id="KW-1185">Reference proteome</keyword>
<keyword evidence="2 7" id="KW-0808">Transferase</keyword>
<dbReference type="SUPFAM" id="SSF53613">
    <property type="entry name" value="Ribokinase-like"/>
    <property type="match status" value="1"/>
</dbReference>
<dbReference type="GO" id="GO:2001059">
    <property type="term" value="P:D-tagatose 6-phosphate catabolic process"/>
    <property type="evidence" value="ECO:0007669"/>
    <property type="project" value="UniProtKB-UniPathway"/>
</dbReference>
<dbReference type="InterPro" id="IPR017583">
    <property type="entry name" value="Tagatose/fructose_Pkinase"/>
</dbReference>
<dbReference type="InterPro" id="IPR011611">
    <property type="entry name" value="PfkB_dom"/>
</dbReference>
<comment type="catalytic activity">
    <reaction evidence="7">
        <text>D-tagatofuranose 6-phosphate + ATP = D-tagatofuranose 1,6-bisphosphate + ADP + H(+)</text>
        <dbReference type="Rhea" id="RHEA:12420"/>
        <dbReference type="ChEBI" id="CHEBI:15378"/>
        <dbReference type="ChEBI" id="CHEBI:30616"/>
        <dbReference type="ChEBI" id="CHEBI:58694"/>
        <dbReference type="ChEBI" id="CHEBI:58695"/>
        <dbReference type="ChEBI" id="CHEBI:456216"/>
        <dbReference type="EC" id="2.7.1.144"/>
    </reaction>
</comment>
<comment type="similarity">
    <text evidence="1">Belongs to the carbohydrate kinase pfkB family.</text>
</comment>
<evidence type="ECO:0000256" key="7">
    <source>
        <dbReference type="PIRNR" id="PIRNR000535"/>
    </source>
</evidence>
<proteinExistence type="inferred from homology"/>
<evidence type="ECO:0000313" key="10">
    <source>
        <dbReference type="EMBL" id="SUP44247.1"/>
    </source>
</evidence>
<protein>
    <recommendedName>
        <fullName evidence="7">Tagatose-6-phosphate kinase</fullName>
        <ecNumber evidence="7">2.7.1.144</ecNumber>
    </recommendedName>
</protein>
<reference evidence="10 11" key="1">
    <citation type="submission" date="2018-06" db="EMBL/GenBank/DDBJ databases">
        <authorList>
            <consortium name="Pathogen Informatics"/>
            <person name="Doyle S."/>
        </authorList>
    </citation>
    <scope>NUCLEOTIDE SEQUENCE [LARGE SCALE GENOMIC DNA]</scope>
    <source>
        <strain evidence="10 11">NCTC12020</strain>
    </source>
</reference>
<dbReference type="PROSITE" id="PS00584">
    <property type="entry name" value="PFKB_KINASES_2"/>
    <property type="match status" value="1"/>
</dbReference>
<evidence type="ECO:0000256" key="1">
    <source>
        <dbReference type="ARBA" id="ARBA00005380"/>
    </source>
</evidence>
<evidence type="ECO:0000256" key="5">
    <source>
        <dbReference type="ARBA" id="ARBA00022840"/>
    </source>
</evidence>
<evidence type="ECO:0000256" key="2">
    <source>
        <dbReference type="ARBA" id="ARBA00022679"/>
    </source>
</evidence>
<comment type="similarity">
    <text evidence="7">Belongs to the carbohydrate kinase PfkB family. LacC subfamily.</text>
</comment>
<evidence type="ECO:0000256" key="4">
    <source>
        <dbReference type="ARBA" id="ARBA00022777"/>
    </source>
</evidence>
<dbReference type="GO" id="GO:0009024">
    <property type="term" value="F:tagatose-6-phosphate kinase activity"/>
    <property type="evidence" value="ECO:0007669"/>
    <property type="project" value="UniProtKB-EC"/>
</dbReference>
<dbReference type="EMBL" id="UHIO01000001">
    <property type="protein sequence ID" value="SUP44247.1"/>
    <property type="molecule type" value="Genomic_DNA"/>
</dbReference>
<dbReference type="GO" id="GO:0005829">
    <property type="term" value="C:cytosol"/>
    <property type="evidence" value="ECO:0007669"/>
    <property type="project" value="TreeGrafter"/>
</dbReference>
<feature type="domain" description="Carbohydrate kinase PfkB" evidence="9">
    <location>
        <begin position="12"/>
        <end position="284"/>
    </location>
</feature>
<comment type="function">
    <text evidence="8">Catalyzes the ATP-dependent phosphorylation of fructose-l-phosphate to fructose-l,6-bisphosphate.</text>
</comment>
<dbReference type="InterPro" id="IPR022463">
    <property type="entry name" value="1-PFruKinase"/>
</dbReference>
<dbReference type="InterPro" id="IPR002173">
    <property type="entry name" value="Carboh/pur_kinase_PfkB_CS"/>
</dbReference>
<dbReference type="NCBIfam" id="TIGR03828">
    <property type="entry name" value="pfkB"/>
    <property type="match status" value="1"/>
</dbReference>
<dbReference type="CDD" id="cd01164">
    <property type="entry name" value="FruK_PfkB_like"/>
    <property type="match status" value="1"/>
</dbReference>
<keyword evidence="5 7" id="KW-0067">ATP-binding</keyword>
<dbReference type="PANTHER" id="PTHR46566:SF1">
    <property type="entry name" value="1-PHOSPHOFRUCTOKINASE"/>
    <property type="match status" value="1"/>
</dbReference>
<dbReference type="FunFam" id="3.40.1190.20:FF:000001">
    <property type="entry name" value="Phosphofructokinase"/>
    <property type="match status" value="1"/>
</dbReference>
<accession>A0A380NNM2</accession>
<keyword evidence="4 8" id="KW-0418">Kinase</keyword>
<dbReference type="Proteomes" id="UP000255367">
    <property type="component" value="Unassembled WGS sequence"/>
</dbReference>
<dbReference type="EC" id="2.7.1.144" evidence="7"/>
<keyword evidence="3 7" id="KW-0547">Nucleotide-binding</keyword>
<dbReference type="NCBIfam" id="TIGR03168">
    <property type="entry name" value="1-PFK"/>
    <property type="match status" value="1"/>
</dbReference>
<comment type="pathway">
    <text evidence="7">Carbohydrate metabolism; D-tagatose 6-phosphate degradation; D-glyceraldehyde 3-phosphate and glycerone phosphate from D-tagatose 6-phosphate: step 1/2.</text>
</comment>
<dbReference type="Pfam" id="PF00294">
    <property type="entry name" value="PfkB"/>
    <property type="match status" value="1"/>
</dbReference>
<keyword evidence="7" id="KW-0423">Lactose metabolism</keyword>
<evidence type="ECO:0000256" key="6">
    <source>
        <dbReference type="ARBA" id="ARBA00047745"/>
    </source>
</evidence>
<dbReference type="RefSeq" id="WP_115310689.1">
    <property type="nucleotide sequence ID" value="NZ_UHIO01000001.1"/>
</dbReference>